<name>A0A564YKP9_HYMDI</name>
<gene>
    <name evidence="3" type="ORF">WMSIL1_LOCUS6919</name>
    <name evidence="2" type="ORF">WMSIL1_LOCUS6994</name>
</gene>
<dbReference type="AlphaFoldDB" id="A0A564YKP9"/>
<keyword evidence="1" id="KW-1133">Transmembrane helix</keyword>
<evidence type="ECO:0000256" key="1">
    <source>
        <dbReference type="SAM" id="Phobius"/>
    </source>
</evidence>
<protein>
    <submittedName>
        <fullName evidence="2">Uncharacterized protein</fullName>
    </submittedName>
</protein>
<organism evidence="2 4">
    <name type="scientific">Hymenolepis diminuta</name>
    <name type="common">Rat tapeworm</name>
    <dbReference type="NCBI Taxonomy" id="6216"/>
    <lineage>
        <taxon>Eukaryota</taxon>
        <taxon>Metazoa</taxon>
        <taxon>Spiralia</taxon>
        <taxon>Lophotrochozoa</taxon>
        <taxon>Platyhelminthes</taxon>
        <taxon>Cestoda</taxon>
        <taxon>Eucestoda</taxon>
        <taxon>Cyclophyllidea</taxon>
        <taxon>Hymenolepididae</taxon>
        <taxon>Hymenolepis</taxon>
    </lineage>
</organism>
<evidence type="ECO:0000313" key="2">
    <source>
        <dbReference type="EMBL" id="VUZ47298.1"/>
    </source>
</evidence>
<evidence type="ECO:0000313" key="4">
    <source>
        <dbReference type="Proteomes" id="UP000321570"/>
    </source>
</evidence>
<sequence length="63" mass="6803">MLGRGLTQVTHIKLPLFSGQQHTLVRADSYTSSALSLSLLLVVASLNTFLVYSTLGVLLHNCC</sequence>
<evidence type="ECO:0000313" key="3">
    <source>
        <dbReference type="EMBL" id="VUZ47300.1"/>
    </source>
</evidence>
<dbReference type="Proteomes" id="UP000321570">
    <property type="component" value="Unassembled WGS sequence"/>
</dbReference>
<keyword evidence="4" id="KW-1185">Reference proteome</keyword>
<proteinExistence type="predicted"/>
<accession>A0A564YKP9</accession>
<keyword evidence="1" id="KW-0812">Transmembrane</keyword>
<dbReference type="EMBL" id="CABIJS010000233">
    <property type="protein sequence ID" value="VUZ47298.1"/>
    <property type="molecule type" value="Genomic_DNA"/>
</dbReference>
<keyword evidence="1" id="KW-0472">Membrane</keyword>
<dbReference type="EMBL" id="CABIJS010000233">
    <property type="protein sequence ID" value="VUZ47300.1"/>
    <property type="molecule type" value="Genomic_DNA"/>
</dbReference>
<feature type="transmembrane region" description="Helical" evidence="1">
    <location>
        <begin position="34"/>
        <end position="59"/>
    </location>
</feature>
<reference evidence="2 4" key="1">
    <citation type="submission" date="2019-07" db="EMBL/GenBank/DDBJ databases">
        <authorList>
            <person name="Jastrzebski P J."/>
            <person name="Paukszto L."/>
            <person name="Jastrzebski P J."/>
        </authorList>
    </citation>
    <scope>NUCLEOTIDE SEQUENCE [LARGE SCALE GENOMIC DNA]</scope>
    <source>
        <strain evidence="2 4">WMS-il1</strain>
    </source>
</reference>